<evidence type="ECO:0000313" key="3">
    <source>
        <dbReference type="EMBL" id="CAA0079744.1"/>
    </source>
</evidence>
<dbReference type="Pfam" id="PF00042">
    <property type="entry name" value="Globin"/>
    <property type="match status" value="1"/>
</dbReference>
<dbReference type="InterPro" id="IPR012292">
    <property type="entry name" value="Globin/Proto"/>
</dbReference>
<keyword evidence="3" id="KW-0560">Oxidoreductase</keyword>
<evidence type="ECO:0000259" key="2">
    <source>
        <dbReference type="PROSITE" id="PS01033"/>
    </source>
</evidence>
<dbReference type="Gene3D" id="1.10.490.10">
    <property type="entry name" value="Globins"/>
    <property type="match status" value="1"/>
</dbReference>
<dbReference type="GO" id="GO:0020037">
    <property type="term" value="F:heme binding"/>
    <property type="evidence" value="ECO:0007669"/>
    <property type="project" value="InterPro"/>
</dbReference>
<dbReference type="GO" id="GO:0008941">
    <property type="term" value="F:nitric oxide dioxygenase NAD(P)H activity"/>
    <property type="evidence" value="ECO:0007669"/>
    <property type="project" value="UniProtKB-EC"/>
</dbReference>
<evidence type="ECO:0000313" key="6">
    <source>
        <dbReference type="Proteomes" id="UP000439591"/>
    </source>
</evidence>
<protein>
    <submittedName>
        <fullName evidence="3">Flavohemoprotein</fullName>
        <ecNumber evidence="3">1.14.12.17</ecNumber>
    </submittedName>
</protein>
<evidence type="ECO:0000256" key="1">
    <source>
        <dbReference type="RuleBase" id="RU000356"/>
    </source>
</evidence>
<dbReference type="GO" id="GO:0071949">
    <property type="term" value="F:FAD binding"/>
    <property type="evidence" value="ECO:0007669"/>
    <property type="project" value="TreeGrafter"/>
</dbReference>
<dbReference type="GO" id="GO:0046210">
    <property type="term" value="P:nitric oxide catabolic process"/>
    <property type="evidence" value="ECO:0007669"/>
    <property type="project" value="TreeGrafter"/>
</dbReference>
<reference evidence="5 6" key="1">
    <citation type="submission" date="2019-11" db="EMBL/GenBank/DDBJ databases">
        <authorList>
            <person name="Holert J."/>
        </authorList>
    </citation>
    <scope>NUCLEOTIDE SEQUENCE [LARGE SCALE GENOMIC DNA]</scope>
    <source>
        <strain evidence="3">BC3_2A</strain>
        <strain evidence="4">SB11_1A</strain>
    </source>
</reference>
<dbReference type="GO" id="GO:0019825">
    <property type="term" value="F:oxygen binding"/>
    <property type="evidence" value="ECO:0007669"/>
    <property type="project" value="InterPro"/>
</dbReference>
<dbReference type="InterPro" id="IPR009050">
    <property type="entry name" value="Globin-like_sf"/>
</dbReference>
<dbReference type="EC" id="1.14.12.17" evidence="3"/>
<dbReference type="GO" id="GO:0071500">
    <property type="term" value="P:cellular response to nitrosative stress"/>
    <property type="evidence" value="ECO:0007669"/>
    <property type="project" value="TreeGrafter"/>
</dbReference>
<evidence type="ECO:0000313" key="5">
    <source>
        <dbReference type="Proteomes" id="UP000435877"/>
    </source>
</evidence>
<dbReference type="EMBL" id="CACSIM010000001">
    <property type="protein sequence ID" value="CAA0079744.1"/>
    <property type="molecule type" value="Genomic_DNA"/>
</dbReference>
<dbReference type="PROSITE" id="PS01033">
    <property type="entry name" value="GLOBIN"/>
    <property type="match status" value="1"/>
</dbReference>
<dbReference type="EMBL" id="CACSIK010000001">
    <property type="protein sequence ID" value="CAA0085998.1"/>
    <property type="molecule type" value="Genomic_DNA"/>
</dbReference>
<proteinExistence type="inferred from homology"/>
<keyword evidence="1" id="KW-0349">Heme</keyword>
<evidence type="ECO:0000313" key="4">
    <source>
        <dbReference type="EMBL" id="CAA0085998.1"/>
    </source>
</evidence>
<keyword evidence="1" id="KW-0408">Iron</keyword>
<dbReference type="PANTHER" id="PTHR43396">
    <property type="entry name" value="FLAVOHEMOPROTEIN"/>
    <property type="match status" value="1"/>
</dbReference>
<dbReference type="SUPFAM" id="SSF46458">
    <property type="entry name" value="Globin-like"/>
    <property type="match status" value="1"/>
</dbReference>
<keyword evidence="1" id="KW-0479">Metal-binding</keyword>
<dbReference type="GO" id="GO:0005344">
    <property type="term" value="F:oxygen carrier activity"/>
    <property type="evidence" value="ECO:0007669"/>
    <property type="project" value="UniProtKB-KW"/>
</dbReference>
<keyword evidence="1" id="KW-0561">Oxygen transport</keyword>
<dbReference type="OrthoDB" id="9801223at2"/>
<feature type="domain" description="Globin" evidence="2">
    <location>
        <begin position="1"/>
        <end position="134"/>
    </location>
</feature>
<dbReference type="Proteomes" id="UP000439591">
    <property type="component" value="Unassembled WGS sequence"/>
</dbReference>
<dbReference type="PANTHER" id="PTHR43396:SF6">
    <property type="entry name" value="ABL201WP"/>
    <property type="match status" value="1"/>
</dbReference>
<gene>
    <name evidence="3" type="primary">hmp</name>
    <name evidence="4" type="ORF">IHBHHGIJ_00943</name>
    <name evidence="3" type="ORF">KFEGEMFD_00208</name>
</gene>
<keyword evidence="1" id="KW-0813">Transport</keyword>
<name>A0A5S9MRN6_9GAMM</name>
<accession>A0A5S9MRN6</accession>
<dbReference type="AlphaFoldDB" id="A0A5S9MRN6"/>
<comment type="similarity">
    <text evidence="1">Belongs to the globin family.</text>
</comment>
<keyword evidence="5" id="KW-1185">Reference proteome</keyword>
<dbReference type="Proteomes" id="UP000435877">
    <property type="component" value="Unassembled WGS sequence"/>
</dbReference>
<dbReference type="RefSeq" id="WP_159267595.1">
    <property type="nucleotide sequence ID" value="NZ_CACSIK010000001.1"/>
</dbReference>
<organism evidence="3 6">
    <name type="scientific">Zhongshania aliphaticivorans</name>
    <dbReference type="NCBI Taxonomy" id="1470434"/>
    <lineage>
        <taxon>Bacteria</taxon>
        <taxon>Pseudomonadati</taxon>
        <taxon>Pseudomonadota</taxon>
        <taxon>Gammaproteobacteria</taxon>
        <taxon>Cellvibrionales</taxon>
        <taxon>Spongiibacteraceae</taxon>
        <taxon>Zhongshania</taxon>
    </lineage>
</organism>
<dbReference type="InterPro" id="IPR000971">
    <property type="entry name" value="Globin"/>
</dbReference>
<sequence length="153" mass="17316">MTPTQIYTVQSQLHTIKAIGKPFAKVFYARLFQLAPDLRGQFACDSKTKDRKLINTLCTTVNSLQNIDGLRVVAHNMAQRHKEQGINERHYDLFIQAMLETLEMALGNELRGNALGAWKELLAMLKSTLMEVSHRPAIQHAEWGREIPMALAS</sequence>